<feature type="coiled-coil region" evidence="1">
    <location>
        <begin position="32"/>
        <end position="70"/>
    </location>
</feature>
<proteinExistence type="predicted"/>
<accession>A0A386H4K5</accession>
<dbReference type="RefSeq" id="WP_119972778.1">
    <property type="nucleotide sequence ID" value="NZ_CP032416.1"/>
</dbReference>
<keyword evidence="1" id="KW-0175">Coiled coil</keyword>
<sequence length="150" mass="17200">MNAIILIVLGVFLIVFNVRAVKNDKKSFDGILSDKQNNVKDYEVEITKLREEFSNTILELQKEIEDLKARPIKYEGKDYEIINNVSRKNKNNGEKLSKIYEGKVHNKVSNGVNVNEIKELLDSGISIDDICKKLDMNKGEVLLVKELYVK</sequence>
<gene>
    <name evidence="2" type="ORF">D4Z93_09040</name>
</gene>
<dbReference type="KEGG" id="cfer:D4Z93_09040"/>
<name>A0A386H4K5_9CLOT</name>
<dbReference type="Proteomes" id="UP000266301">
    <property type="component" value="Chromosome"/>
</dbReference>
<keyword evidence="3" id="KW-1185">Reference proteome</keyword>
<evidence type="ECO:0000256" key="1">
    <source>
        <dbReference type="SAM" id="Coils"/>
    </source>
</evidence>
<reference evidence="2 3" key="1">
    <citation type="journal article" date="2019" name="Int. J. Syst. Evol. Microbiol.">
        <title>Clostridium fermenticellae sp. nov., isolated from the mud in a fermentation cellar for the production of the Chinese liquor, baijiu.</title>
        <authorList>
            <person name="Xu P.X."/>
            <person name="Chai L.J."/>
            <person name="Qiu T."/>
            <person name="Zhang X.J."/>
            <person name="Lu Z.M."/>
            <person name="Xiao C."/>
            <person name="Wang S.T."/>
            <person name="Shen C.H."/>
            <person name="Shi J.S."/>
            <person name="Xu Z.H."/>
        </authorList>
    </citation>
    <scope>NUCLEOTIDE SEQUENCE [LARGE SCALE GENOMIC DNA]</scope>
    <source>
        <strain evidence="2 3">JN500901</strain>
    </source>
</reference>
<dbReference type="AlphaFoldDB" id="A0A386H4K5"/>
<dbReference type="EMBL" id="CP032416">
    <property type="protein sequence ID" value="AYD40667.1"/>
    <property type="molecule type" value="Genomic_DNA"/>
</dbReference>
<protein>
    <submittedName>
        <fullName evidence="2">Uncharacterized protein</fullName>
    </submittedName>
</protein>
<dbReference type="OrthoDB" id="1957165at2"/>
<evidence type="ECO:0000313" key="2">
    <source>
        <dbReference type="EMBL" id="AYD40667.1"/>
    </source>
</evidence>
<evidence type="ECO:0000313" key="3">
    <source>
        <dbReference type="Proteomes" id="UP000266301"/>
    </source>
</evidence>
<organism evidence="2 3">
    <name type="scientific">Clostridium fermenticellae</name>
    <dbReference type="NCBI Taxonomy" id="2068654"/>
    <lineage>
        <taxon>Bacteria</taxon>
        <taxon>Bacillati</taxon>
        <taxon>Bacillota</taxon>
        <taxon>Clostridia</taxon>
        <taxon>Eubacteriales</taxon>
        <taxon>Clostridiaceae</taxon>
        <taxon>Clostridium</taxon>
    </lineage>
</organism>